<dbReference type="AlphaFoldDB" id="G0UNX1"/>
<protein>
    <submittedName>
        <fullName evidence="2">Uncharacterized protein</fullName>
    </submittedName>
</protein>
<evidence type="ECO:0000313" key="2">
    <source>
        <dbReference type="EMBL" id="CCC91082.1"/>
    </source>
</evidence>
<sequence>MTVDESCTTHPGALFSITTANLSLNGPQANASLSHNNSVRRALRSLETFHDGSQSRSSYLRSYTLADVGAPPPPKKLAVVLKEPLRTLRPGWNDRREPSVAPLREKLPCIRKVSRSKFDCLYKGESVKGVCKRSHIEEYIVQHSTGYRNHGDRARMLRLQSMTGLVESLGNMQLAGVLNDWKAGIGNTERVGSARKIFDILSGYTERITVDMIHDHLLMCTPAGVALYEAHDFLLEECEGKDALNFENFLIYGEYLRDRIFAYKRFASLAAEERLLAIAERVYPQPLPVAISKLRRNLMKAATAQARGNTGGIRSPMRIYELCFLDSLKLKMRSGDTLHESYEDIFGDDMGPLSHTCNGDGCSRHLKDATTLHCKAQSGCSDLKWITVKDLYGGNTHPMEGPAEFTVLPEKHSHQNDASTGRSNRNHLPKRSKNLVTDTNKFLSCISTYRRGCKDFRALANSALEQHRPSLATGERRCWDDDLRSKLKEVYKSK</sequence>
<dbReference type="EMBL" id="HE575319">
    <property type="protein sequence ID" value="CCC91082.1"/>
    <property type="molecule type" value="Genomic_DNA"/>
</dbReference>
<gene>
    <name evidence="2" type="ORF">TCIL3000_6_3340</name>
</gene>
<reference evidence="2" key="1">
    <citation type="journal article" date="2012" name="Proc. Natl. Acad. Sci. U.S.A.">
        <title>Antigenic diversity is generated by distinct evolutionary mechanisms in African trypanosome species.</title>
        <authorList>
            <person name="Jackson A.P."/>
            <person name="Berry A."/>
            <person name="Aslett M."/>
            <person name="Allison H.C."/>
            <person name="Burton P."/>
            <person name="Vavrova-Anderson J."/>
            <person name="Brown R."/>
            <person name="Browne H."/>
            <person name="Corton N."/>
            <person name="Hauser H."/>
            <person name="Gamble J."/>
            <person name="Gilderthorp R."/>
            <person name="Marcello L."/>
            <person name="McQuillan J."/>
            <person name="Otto T.D."/>
            <person name="Quail M.A."/>
            <person name="Sanders M.J."/>
            <person name="van Tonder A."/>
            <person name="Ginger M.L."/>
            <person name="Field M.C."/>
            <person name="Barry J.D."/>
            <person name="Hertz-Fowler C."/>
            <person name="Berriman M."/>
        </authorList>
    </citation>
    <scope>NUCLEOTIDE SEQUENCE</scope>
    <source>
        <strain evidence="2">IL3000</strain>
    </source>
</reference>
<feature type="region of interest" description="Disordered" evidence="1">
    <location>
        <begin position="411"/>
        <end position="433"/>
    </location>
</feature>
<name>G0UNX1_TRYCI</name>
<feature type="compositionally biased region" description="Basic residues" evidence="1">
    <location>
        <begin position="424"/>
        <end position="433"/>
    </location>
</feature>
<dbReference type="VEuPathDB" id="TriTrypDB:TcIL3000_6_3340"/>
<accession>G0UNX1</accession>
<organism evidence="2">
    <name type="scientific">Trypanosoma congolense (strain IL3000)</name>
    <dbReference type="NCBI Taxonomy" id="1068625"/>
    <lineage>
        <taxon>Eukaryota</taxon>
        <taxon>Discoba</taxon>
        <taxon>Euglenozoa</taxon>
        <taxon>Kinetoplastea</taxon>
        <taxon>Metakinetoplastina</taxon>
        <taxon>Trypanosomatida</taxon>
        <taxon>Trypanosomatidae</taxon>
        <taxon>Trypanosoma</taxon>
        <taxon>Nannomonas</taxon>
    </lineage>
</organism>
<evidence type="ECO:0000256" key="1">
    <source>
        <dbReference type="SAM" id="MobiDB-lite"/>
    </source>
</evidence>
<dbReference type="CDD" id="cd04868">
    <property type="entry name" value="ACT_AK-like"/>
    <property type="match status" value="1"/>
</dbReference>
<proteinExistence type="predicted"/>